<protein>
    <submittedName>
        <fullName evidence="10">Alpha-pyrone synthesis polyketide synthase-like Pks11</fullName>
        <ecNumber evidence="10">2.3.1.-</ecNumber>
    </submittedName>
</protein>
<dbReference type="GO" id="GO:0016747">
    <property type="term" value="F:acyltransferase activity, transferring groups other than amino-acyl groups"/>
    <property type="evidence" value="ECO:0007669"/>
    <property type="project" value="InterPro"/>
</dbReference>
<dbReference type="GO" id="GO:0030639">
    <property type="term" value="P:polyketide biosynthetic process"/>
    <property type="evidence" value="ECO:0007669"/>
    <property type="project" value="TreeGrafter"/>
</dbReference>
<evidence type="ECO:0000256" key="7">
    <source>
        <dbReference type="PIRSR" id="PIRSR000451-1"/>
    </source>
</evidence>
<evidence type="ECO:0000259" key="8">
    <source>
        <dbReference type="Pfam" id="PF00195"/>
    </source>
</evidence>
<dbReference type="GO" id="GO:0006631">
    <property type="term" value="P:fatty acid metabolic process"/>
    <property type="evidence" value="ECO:0007669"/>
    <property type="project" value="UniProtKB-KW"/>
</dbReference>
<dbReference type="CDD" id="cd00831">
    <property type="entry name" value="CHS_like"/>
    <property type="match status" value="1"/>
</dbReference>
<feature type="domain" description="Chalcone/stilbene synthase N-terminal" evidence="8">
    <location>
        <begin position="53"/>
        <end position="178"/>
    </location>
</feature>
<organism evidence="10 11">
    <name type="scientific">Mycolicibacterium mageritense</name>
    <name type="common">Mycobacterium mageritense</name>
    <dbReference type="NCBI Taxonomy" id="53462"/>
    <lineage>
        <taxon>Bacteria</taxon>
        <taxon>Bacillati</taxon>
        <taxon>Actinomycetota</taxon>
        <taxon>Actinomycetes</taxon>
        <taxon>Mycobacteriales</taxon>
        <taxon>Mycobacteriaceae</taxon>
        <taxon>Mycolicibacterium</taxon>
    </lineage>
</organism>
<dbReference type="PANTHER" id="PTHR11877:SF99">
    <property type="entry name" value="1,3,6,8-TETRAHYDROXYNAPHTHALENE SYNTHASE"/>
    <property type="match status" value="1"/>
</dbReference>
<dbReference type="FunFam" id="3.40.47.10:FF:000014">
    <property type="entry name" value="Chalcone synthase 1"/>
    <property type="match status" value="1"/>
</dbReference>
<dbReference type="Proteomes" id="UP001241092">
    <property type="component" value="Chromosome"/>
</dbReference>
<evidence type="ECO:0000259" key="9">
    <source>
        <dbReference type="Pfam" id="PF02797"/>
    </source>
</evidence>
<comment type="subunit">
    <text evidence="3">Homodimer.</text>
</comment>
<proteinExistence type="inferred from homology"/>
<evidence type="ECO:0000256" key="1">
    <source>
        <dbReference type="ARBA" id="ARBA00005194"/>
    </source>
</evidence>
<comment type="similarity">
    <text evidence="2">Belongs to the thiolase-like superfamily. Chalcone/stilbene synthases family.</text>
</comment>
<gene>
    <name evidence="10" type="ORF">hbim_02482</name>
</gene>
<dbReference type="InterPro" id="IPR011141">
    <property type="entry name" value="Polyketide_synthase_type-III"/>
</dbReference>
<evidence type="ECO:0000313" key="11">
    <source>
        <dbReference type="Proteomes" id="UP001241092"/>
    </source>
</evidence>
<dbReference type="InterPro" id="IPR016039">
    <property type="entry name" value="Thiolase-like"/>
</dbReference>
<keyword evidence="5" id="KW-0276">Fatty acid metabolism</keyword>
<name>A0AAI8TPJ1_MYCME</name>
<dbReference type="InterPro" id="IPR012328">
    <property type="entry name" value="Chalcone/stilbene_synt_C"/>
</dbReference>
<dbReference type="PANTHER" id="PTHR11877">
    <property type="entry name" value="HYDROXYMETHYLGLUTARYL-COA SYNTHASE"/>
    <property type="match status" value="1"/>
</dbReference>
<keyword evidence="6 10" id="KW-0012">Acyltransferase</keyword>
<evidence type="ECO:0000256" key="4">
    <source>
        <dbReference type="ARBA" id="ARBA00022679"/>
    </source>
</evidence>
<evidence type="ECO:0000313" key="10">
    <source>
        <dbReference type="EMBL" id="BDY28548.1"/>
    </source>
</evidence>
<sequence>MTETLLRLPGYEGVEDTVRALHKSAKVHTRHLVRPIEDYVHLNDFSDTNNAFIEHATELGCAAVSGALDEAGLLPQDVDLIVSTTVTGAMVPSLEARIAGKLGLRPDVRRVPIFGLGCVAGAAGIARLNDFLRGAPDKVAVLVSVEVCSLAQKRNPSVPTLVAGALFGDGAAAVVAVGRDRAEHLDATGPDVLDSRSHLYPDSLHAMGWDIGTDGFEIVLSAEVPGFVERYLGDDVTGFLRTHDLTVEEVGTWVSHPGGPKVIEAIVDTLGLAPDALDVTWQSLAEVGNLSSSSVLHVLRDTISQRPTPGTPGVLMAMGPGFCSELVLLRWR</sequence>
<accession>A0AAI8TPJ1</accession>
<dbReference type="SUPFAM" id="SSF53901">
    <property type="entry name" value="Thiolase-like"/>
    <property type="match status" value="1"/>
</dbReference>
<dbReference type="Pfam" id="PF00195">
    <property type="entry name" value="Chal_sti_synt_N"/>
    <property type="match status" value="1"/>
</dbReference>
<reference evidence="10" key="1">
    <citation type="submission" date="2023-03" db="EMBL/GenBank/DDBJ databases">
        <title>Draft genome sequence of a Mycolicibacterium mageritense strain H4_3_1 isolated from a hybrid biological-inorganic system reactor.</title>
        <authorList>
            <person name="Feng X."/>
            <person name="Kazama D."/>
            <person name="Sato K."/>
            <person name="Kobayashi H."/>
        </authorList>
    </citation>
    <scope>NUCLEOTIDE SEQUENCE</scope>
    <source>
        <strain evidence="10">H4_3_1</strain>
    </source>
</reference>
<keyword evidence="4 10" id="KW-0808">Transferase</keyword>
<evidence type="ECO:0000256" key="3">
    <source>
        <dbReference type="ARBA" id="ARBA00011738"/>
    </source>
</evidence>
<evidence type="ECO:0000256" key="5">
    <source>
        <dbReference type="ARBA" id="ARBA00022832"/>
    </source>
</evidence>
<dbReference type="InterPro" id="IPR001099">
    <property type="entry name" value="Chalcone/stilbene_synt_N"/>
</dbReference>
<dbReference type="EMBL" id="AP027452">
    <property type="protein sequence ID" value="BDY28548.1"/>
    <property type="molecule type" value="Genomic_DNA"/>
</dbReference>
<dbReference type="EC" id="2.3.1.-" evidence="10"/>
<dbReference type="Gene3D" id="3.40.47.10">
    <property type="match status" value="2"/>
</dbReference>
<keyword evidence="5" id="KW-0443">Lipid metabolism</keyword>
<dbReference type="AlphaFoldDB" id="A0AAI8TPJ1"/>
<evidence type="ECO:0000256" key="6">
    <source>
        <dbReference type="ARBA" id="ARBA00023315"/>
    </source>
</evidence>
<evidence type="ECO:0000256" key="2">
    <source>
        <dbReference type="ARBA" id="ARBA00005531"/>
    </source>
</evidence>
<dbReference type="Pfam" id="PF02797">
    <property type="entry name" value="Chal_sti_synt_C"/>
    <property type="match status" value="1"/>
</dbReference>
<feature type="domain" description="Chalcone/stilbene synthase C-terminal" evidence="9">
    <location>
        <begin position="199"/>
        <end position="330"/>
    </location>
</feature>
<dbReference type="PIRSF" id="PIRSF000451">
    <property type="entry name" value="PKS_III"/>
    <property type="match status" value="1"/>
</dbReference>
<comment type="pathway">
    <text evidence="1">Lipid metabolism; fatty acid biosynthesis.</text>
</comment>
<feature type="active site" description="Acyl-thioester intermediate" evidence="7">
    <location>
        <position position="118"/>
    </location>
</feature>